<dbReference type="InterPro" id="IPR029058">
    <property type="entry name" value="AB_hydrolase_fold"/>
</dbReference>
<reference evidence="2 3" key="1">
    <citation type="submission" date="2019-09" db="EMBL/GenBank/DDBJ databases">
        <title>Serinicoccus pratensis sp. nov., isolated from meadow soil.</title>
        <authorList>
            <person name="Zhang W."/>
        </authorList>
    </citation>
    <scope>NUCLEOTIDE SEQUENCE [LARGE SCALE GENOMIC DNA]</scope>
    <source>
        <strain evidence="2 3">W204</strain>
    </source>
</reference>
<dbReference type="Gene3D" id="3.40.50.1820">
    <property type="entry name" value="alpha/beta hydrolase"/>
    <property type="match status" value="1"/>
</dbReference>
<keyword evidence="2" id="KW-0378">Hydrolase</keyword>
<dbReference type="Proteomes" id="UP000326546">
    <property type="component" value="Chromosome"/>
</dbReference>
<organism evidence="2 3">
    <name type="scientific">Ornithinimicrobium pratense</name>
    <dbReference type="NCBI Taxonomy" id="2593973"/>
    <lineage>
        <taxon>Bacteria</taxon>
        <taxon>Bacillati</taxon>
        <taxon>Actinomycetota</taxon>
        <taxon>Actinomycetes</taxon>
        <taxon>Micrococcales</taxon>
        <taxon>Ornithinimicrobiaceae</taxon>
        <taxon>Ornithinimicrobium</taxon>
    </lineage>
</organism>
<evidence type="ECO:0000313" key="3">
    <source>
        <dbReference type="Proteomes" id="UP000326546"/>
    </source>
</evidence>
<proteinExistence type="predicted"/>
<dbReference type="PANTHER" id="PTHR46438:SF11">
    <property type="entry name" value="LIPASE-RELATED"/>
    <property type="match status" value="1"/>
</dbReference>
<dbReference type="OrthoDB" id="9769541at2"/>
<gene>
    <name evidence="2" type="ORF">FY030_07690</name>
</gene>
<dbReference type="KEGG" id="serw:FY030_07690"/>
<dbReference type="Pfam" id="PF12697">
    <property type="entry name" value="Abhydrolase_6"/>
    <property type="match status" value="1"/>
</dbReference>
<keyword evidence="3" id="KW-1185">Reference proteome</keyword>
<dbReference type="EMBL" id="CP044427">
    <property type="protein sequence ID" value="QFG68615.1"/>
    <property type="molecule type" value="Genomic_DNA"/>
</dbReference>
<name>A0A5J6V4D4_9MICO</name>
<dbReference type="SUPFAM" id="SSF53474">
    <property type="entry name" value="alpha/beta-Hydrolases"/>
    <property type="match status" value="1"/>
</dbReference>
<evidence type="ECO:0000259" key="1">
    <source>
        <dbReference type="Pfam" id="PF12697"/>
    </source>
</evidence>
<dbReference type="RefSeq" id="WP_158061003.1">
    <property type="nucleotide sequence ID" value="NZ_CP044427.1"/>
</dbReference>
<dbReference type="GO" id="GO:0016787">
    <property type="term" value="F:hydrolase activity"/>
    <property type="evidence" value="ECO:0007669"/>
    <property type="project" value="UniProtKB-KW"/>
</dbReference>
<protein>
    <submittedName>
        <fullName evidence="2">Alpha/beta hydrolase</fullName>
    </submittedName>
</protein>
<dbReference type="AlphaFoldDB" id="A0A5J6V4D4"/>
<feature type="domain" description="AB hydrolase-1" evidence="1">
    <location>
        <begin position="31"/>
        <end position="241"/>
    </location>
</feature>
<accession>A0A5J6V4D4</accession>
<sequence>MHWRTVHEFRHEDRTMLVKRPEGDSDTGQQFVLVHGIGVSSRYYTRLARVLANTGGVHVVELPGFGGAPRPDTPLSVEDHAATLNAYVRQAGLDRPVLVGHSMGVQVVVEAALQEPALYPCVVGIGGVVDPSARTAWRQAARLGLDTLREPPLANYAVLRDYVRTGPRWYLRTLPIMLGYRLEEALPRLRAPLLLLRGTRDPIATQSWAEQMQRLAPDARLVTLDRAAHVAMYSRPDDVAEEILAQARVAAGPLSP</sequence>
<dbReference type="InterPro" id="IPR000073">
    <property type="entry name" value="AB_hydrolase_1"/>
</dbReference>
<dbReference type="PANTHER" id="PTHR46438">
    <property type="entry name" value="ALPHA/BETA-HYDROLASES SUPERFAMILY PROTEIN"/>
    <property type="match status" value="1"/>
</dbReference>
<evidence type="ECO:0000313" key="2">
    <source>
        <dbReference type="EMBL" id="QFG68615.1"/>
    </source>
</evidence>